<evidence type="ECO:0000256" key="4">
    <source>
        <dbReference type="ARBA" id="ARBA00012902"/>
    </source>
</evidence>
<dbReference type="Pfam" id="PF01388">
    <property type="entry name" value="ARID"/>
    <property type="match status" value="1"/>
</dbReference>
<keyword evidence="5" id="KW-0479">Metal-binding</keyword>
<dbReference type="PROSITE" id="PS51184">
    <property type="entry name" value="JMJC"/>
    <property type="match status" value="1"/>
</dbReference>
<feature type="compositionally biased region" description="Basic and acidic residues" evidence="16">
    <location>
        <begin position="1369"/>
        <end position="1379"/>
    </location>
</feature>
<dbReference type="InterPro" id="IPR019786">
    <property type="entry name" value="Zinc_finger_PHD-type_CS"/>
</dbReference>
<evidence type="ECO:0000256" key="6">
    <source>
        <dbReference type="ARBA" id="ARBA00022737"/>
    </source>
</evidence>
<dbReference type="SMART" id="SM00501">
    <property type="entry name" value="BRIGHT"/>
    <property type="match status" value="1"/>
</dbReference>
<keyword evidence="12" id="KW-0408">Iron</keyword>
<keyword evidence="13" id="KW-0539">Nucleus</keyword>
<evidence type="ECO:0000256" key="14">
    <source>
        <dbReference type="ARBA" id="ARBA00048734"/>
    </source>
</evidence>
<keyword evidence="9" id="KW-0156">Chromatin regulator</keyword>
<dbReference type="SMART" id="SM00545">
    <property type="entry name" value="JmjN"/>
    <property type="match status" value="1"/>
</dbReference>
<reference evidence="21" key="2">
    <citation type="submission" date="2025-09" db="UniProtKB">
        <authorList>
            <consortium name="Ensembl"/>
        </authorList>
    </citation>
    <scope>IDENTIFICATION</scope>
</reference>
<comment type="similarity">
    <text evidence="3">Belongs to the JARID1 histone demethylase family.</text>
</comment>
<sequence>MDTDEFVPPTECPVFEPSWEEFTDPLGYIAKIRPIAEKTGICKIRPPPDWQPPFAVEVDNFHFTPRIQRLNELEAETRVKLNYLDRIAKFWEIQGSSLKIPNIERRMVDLFSLAKVVSDEGGFESVTKERRWARIAQKLGYPPGKNIGSLLRSHYERIVYPFEMFHSGASLPPQCKPRPYDSEDVDKEYKPHSIPLRQSVQPSKISSYGRRANRLQPDGPEDLPPHPLTAGSQHTSSPEPTEEDIEKNPELKKLQIYGAGPKMMGLGLVARDKGVKRKDDLPQTVVVRDGTTIKEESGEQGGGPEASHTISVKEEEGRTSEEEEERDEPCTKMTMRLRRNPSNVQLVDSFVCRMCGRGDEDEKLLLCDGCDDNYHTFCLLPPLGDPPKGAWRCPKCVAEECKRPSEAFGFEQATREYTLQSFGEMADTFKSDYFNMPVHMVPTDLVEREFWRLVSSIEEDVTVEYGADIHSKDFGSGFPLNNGRRKLSPEEEEYARSGWNLNVMPVLEQSLLCHINGDISGMKVPWLYVGMCFSTFCWHIEDHWSYSINYLHWGEPKTWYGVPSDAAEHLEDVMKTLTPELFEFQPDLLHQLVTIMNPNILMAHGVPVYRTDQYAGEFVITFPRAYHAGFNQGYNFAEAVNFCTADWLPAGRSCVEHYRRLRRYCVFSHEELACKMAACAEKLDLNLAAATHREMLSIVQEERKLRKDLLERGIVEAEREAFELLPDDERQCDKCKTTCFLSALACSGCPEHLVCLHHTQDLCSCPVEKQYLRYRYTLDELLAMLHRLKVRAESFDSWASRVKEALEQEEGNKTDVEELEALRTEAAERKFPDNEVSQRLNAALSDIEHCQAVSGQLISGSRGRMLSLAELRDLLEKMKSLPCVITQVDEVQVLLTSVEQFQSRVRALLDGGRWSQAPANSEELQDLLEEAKTLAGEPPECETLRGLLEQGCWLGEVRRALGPRDSSAESAGHTPASLTDLRSLVEAGRALPQSTAVEAAMAELQELLTIAERWEEKAQICLEARQKHPLSTLEAIVSEATVIPVQLPNILSLQACLGRARAWVTDLEEIQNGEHYPCLDDLEGLVAVGRDLPVQMEELKQLEVQVASAQAWRERVSKSFLKKNPAHSLLEVLCPCVERGQGKHGRSDMGSLGLTAQDLRDPGAIVSAYKDGERREKEAMRRLREVNMATSVSLECEGERHKEGREQDSACLSPAAPPAGLTAICVCGHPPREPLLRCRMCQARFHAGCVPFPALSMPASPVCWWDWDVGFLCPLCRRSRRPRLETILALLVALQKLPVRLPEGEALQCLTERAVSWQGRVRSVLEHPELQGAQETLRELREGKGGGQDLEDGSPSHPDTSAVIANRCENGHGDGEDSHNGTGVEALLHLLPSLQGPVIELSPSAVSQLEELQLEGDLLEVTLDQTLTIHWLLQAASRPPLRTLRALITAELQEQQQAGRGGGRTKDSKRKRKRLREAGRADEGLGCKKPHPPSPLTQSEIL</sequence>
<keyword evidence="10" id="KW-0223">Dioxygenase</keyword>
<comment type="subcellular location">
    <subcellularLocation>
        <location evidence="2">Nucleus</location>
    </subcellularLocation>
</comment>
<feature type="domain" description="PHD-type" evidence="17">
    <location>
        <begin position="349"/>
        <end position="399"/>
    </location>
</feature>
<evidence type="ECO:0000256" key="13">
    <source>
        <dbReference type="ARBA" id="ARBA00023242"/>
    </source>
</evidence>
<dbReference type="SUPFAM" id="SSF51197">
    <property type="entry name" value="Clavaminate synthase-like"/>
    <property type="match status" value="1"/>
</dbReference>
<dbReference type="InterPro" id="IPR013083">
    <property type="entry name" value="Znf_RING/FYVE/PHD"/>
</dbReference>
<dbReference type="GO" id="GO:0008270">
    <property type="term" value="F:zinc ion binding"/>
    <property type="evidence" value="ECO:0007669"/>
    <property type="project" value="UniProtKB-KW"/>
</dbReference>
<dbReference type="InterPro" id="IPR003347">
    <property type="entry name" value="JmjC_dom"/>
</dbReference>
<dbReference type="GO" id="GO:0003677">
    <property type="term" value="F:DNA binding"/>
    <property type="evidence" value="ECO:0007669"/>
    <property type="project" value="InterPro"/>
</dbReference>
<feature type="domain" description="JmjC" evidence="20">
    <location>
        <begin position="493"/>
        <end position="659"/>
    </location>
</feature>
<feature type="domain" description="ARID" evidence="18">
    <location>
        <begin position="77"/>
        <end position="167"/>
    </location>
</feature>
<proteinExistence type="inferred from homology"/>
<dbReference type="PROSITE" id="PS50016">
    <property type="entry name" value="ZF_PHD_2"/>
    <property type="match status" value="1"/>
</dbReference>
<dbReference type="Pfam" id="PF02928">
    <property type="entry name" value="zf-C5HC2"/>
    <property type="match status" value="1"/>
</dbReference>
<name>A0A3B3S5F6_9TELE</name>
<feature type="compositionally biased region" description="Polar residues" evidence="16">
    <location>
        <begin position="230"/>
        <end position="239"/>
    </location>
</feature>
<dbReference type="Pfam" id="PF21323">
    <property type="entry name" value="KDM5_C-hel"/>
    <property type="match status" value="1"/>
</dbReference>
<dbReference type="SUPFAM" id="SSF57903">
    <property type="entry name" value="FYVE/PHD zinc finger"/>
    <property type="match status" value="2"/>
</dbReference>
<dbReference type="Pfam" id="PF08429">
    <property type="entry name" value="PLU-1"/>
    <property type="match status" value="1"/>
</dbReference>
<dbReference type="CDD" id="cd16875">
    <property type="entry name" value="ARID_KDM5C_5D"/>
    <property type="match status" value="1"/>
</dbReference>
<feature type="compositionally biased region" description="Basic and acidic residues" evidence="16">
    <location>
        <begin position="1476"/>
        <end position="1486"/>
    </location>
</feature>
<reference evidence="21" key="1">
    <citation type="submission" date="2025-08" db="UniProtKB">
        <authorList>
            <consortium name="Ensembl"/>
        </authorList>
    </citation>
    <scope>IDENTIFICATION</scope>
</reference>
<dbReference type="SMART" id="SM01014">
    <property type="entry name" value="ARID"/>
    <property type="match status" value="1"/>
</dbReference>
<dbReference type="SUPFAM" id="SSF46774">
    <property type="entry name" value="ARID-like"/>
    <property type="match status" value="1"/>
</dbReference>
<feature type="region of interest" description="Disordered" evidence="16">
    <location>
        <begin position="171"/>
        <end position="249"/>
    </location>
</feature>
<dbReference type="Ensembl" id="ENSPKIT00000005985.1">
    <property type="protein sequence ID" value="ENSPKIP00000025256.1"/>
    <property type="gene ID" value="ENSPKIG00000008194.1"/>
</dbReference>
<organism evidence="21 22">
    <name type="scientific">Paramormyrops kingsleyae</name>
    <dbReference type="NCBI Taxonomy" id="1676925"/>
    <lineage>
        <taxon>Eukaryota</taxon>
        <taxon>Metazoa</taxon>
        <taxon>Chordata</taxon>
        <taxon>Craniata</taxon>
        <taxon>Vertebrata</taxon>
        <taxon>Euteleostomi</taxon>
        <taxon>Actinopterygii</taxon>
        <taxon>Neopterygii</taxon>
        <taxon>Teleostei</taxon>
        <taxon>Osteoglossocephala</taxon>
        <taxon>Osteoglossomorpha</taxon>
        <taxon>Osteoglossiformes</taxon>
        <taxon>Mormyridae</taxon>
        <taxon>Paramormyrops</taxon>
    </lineage>
</organism>
<accession>A0A3B3S5F6</accession>
<feature type="region of interest" description="Disordered" evidence="16">
    <location>
        <begin position="1343"/>
        <end position="1381"/>
    </location>
</feature>
<evidence type="ECO:0000256" key="1">
    <source>
        <dbReference type="ARBA" id="ARBA00001954"/>
    </source>
</evidence>
<dbReference type="InterPro" id="IPR001606">
    <property type="entry name" value="ARID_dom"/>
</dbReference>
<keyword evidence="22" id="KW-1185">Reference proteome</keyword>
<dbReference type="GO" id="GO:0000785">
    <property type="term" value="C:chromatin"/>
    <property type="evidence" value="ECO:0007669"/>
    <property type="project" value="TreeGrafter"/>
</dbReference>
<evidence type="ECO:0000256" key="12">
    <source>
        <dbReference type="ARBA" id="ARBA00023004"/>
    </source>
</evidence>
<dbReference type="Gene3D" id="1.10.150.60">
    <property type="entry name" value="ARID DNA-binding domain"/>
    <property type="match status" value="1"/>
</dbReference>
<evidence type="ECO:0000259" key="17">
    <source>
        <dbReference type="PROSITE" id="PS50016"/>
    </source>
</evidence>
<feature type="compositionally biased region" description="Basic and acidic residues" evidence="16">
    <location>
        <begin position="311"/>
        <end position="320"/>
    </location>
</feature>
<dbReference type="GO" id="GO:0005654">
    <property type="term" value="C:nucleoplasm"/>
    <property type="evidence" value="ECO:0007669"/>
    <property type="project" value="UniProtKB-ARBA"/>
</dbReference>
<feature type="domain" description="JmjN" evidence="19">
    <location>
        <begin position="12"/>
        <end position="53"/>
    </location>
</feature>
<protein>
    <recommendedName>
        <fullName evidence="4">[histone H3]-trimethyl-L-lysine(4) demethylase</fullName>
        <ecNumber evidence="4">1.14.11.67</ecNumber>
    </recommendedName>
</protein>
<evidence type="ECO:0000313" key="22">
    <source>
        <dbReference type="Proteomes" id="UP000261540"/>
    </source>
</evidence>
<dbReference type="Gene3D" id="3.30.40.10">
    <property type="entry name" value="Zinc/RING finger domain, C3HC4 (zinc finger)"/>
    <property type="match status" value="2"/>
</dbReference>
<dbReference type="GO" id="GO:0034647">
    <property type="term" value="F:histone H3K4me/H3K4me2/H3K4me3 demethylase activity"/>
    <property type="evidence" value="ECO:0007669"/>
    <property type="project" value="UniProtKB-EC"/>
</dbReference>
<dbReference type="GeneTree" id="ENSGT00940000164196"/>
<evidence type="ECO:0000259" key="19">
    <source>
        <dbReference type="PROSITE" id="PS51183"/>
    </source>
</evidence>
<dbReference type="Pfam" id="PF02375">
    <property type="entry name" value="JmjN"/>
    <property type="match status" value="1"/>
</dbReference>
<comment type="catalytic activity">
    <reaction evidence="14">
        <text>N(6),N(6),N(6)-trimethyl-L-lysyl(4)-[histone H3] + 3 2-oxoglutarate + 3 O2 = L-lysyl(4)-[histone H3] + 3 formaldehyde + 3 succinate + 3 CO2</text>
        <dbReference type="Rhea" id="RHEA:60208"/>
        <dbReference type="Rhea" id="RHEA-COMP:15537"/>
        <dbReference type="Rhea" id="RHEA-COMP:15547"/>
        <dbReference type="ChEBI" id="CHEBI:15379"/>
        <dbReference type="ChEBI" id="CHEBI:16526"/>
        <dbReference type="ChEBI" id="CHEBI:16810"/>
        <dbReference type="ChEBI" id="CHEBI:16842"/>
        <dbReference type="ChEBI" id="CHEBI:29969"/>
        <dbReference type="ChEBI" id="CHEBI:30031"/>
        <dbReference type="ChEBI" id="CHEBI:61961"/>
        <dbReference type="EC" id="1.14.11.67"/>
    </reaction>
</comment>
<dbReference type="CDD" id="cd15604">
    <property type="entry name" value="PHD1_KDM5C_5D"/>
    <property type="match status" value="1"/>
</dbReference>
<dbReference type="InterPro" id="IPR003349">
    <property type="entry name" value="JmjN"/>
</dbReference>
<dbReference type="Proteomes" id="UP000261540">
    <property type="component" value="Unplaced"/>
</dbReference>
<feature type="region of interest" description="Disordered" evidence="16">
    <location>
        <begin position="289"/>
        <end position="329"/>
    </location>
</feature>
<feature type="compositionally biased region" description="Polar residues" evidence="16">
    <location>
        <begin position="196"/>
        <end position="206"/>
    </location>
</feature>
<dbReference type="SMART" id="SM00558">
    <property type="entry name" value="JmjC"/>
    <property type="match status" value="1"/>
</dbReference>
<dbReference type="SMART" id="SM00249">
    <property type="entry name" value="PHD"/>
    <property type="match status" value="2"/>
</dbReference>
<dbReference type="InterPro" id="IPR001965">
    <property type="entry name" value="Znf_PHD"/>
</dbReference>
<dbReference type="InterPro" id="IPR019787">
    <property type="entry name" value="Znf_PHD-finger"/>
</dbReference>
<dbReference type="FunFam" id="1.10.150.60:FF:000001">
    <property type="entry name" value="Putative lysine-specific demethylase 5b"/>
    <property type="match status" value="1"/>
</dbReference>
<evidence type="ECO:0000259" key="18">
    <source>
        <dbReference type="PROSITE" id="PS51011"/>
    </source>
</evidence>
<evidence type="ECO:0000256" key="11">
    <source>
        <dbReference type="ARBA" id="ARBA00023002"/>
    </source>
</evidence>
<dbReference type="PROSITE" id="PS51011">
    <property type="entry name" value="ARID"/>
    <property type="match status" value="1"/>
</dbReference>
<evidence type="ECO:0000256" key="16">
    <source>
        <dbReference type="SAM" id="MobiDB-lite"/>
    </source>
</evidence>
<evidence type="ECO:0000256" key="2">
    <source>
        <dbReference type="ARBA" id="ARBA00004123"/>
    </source>
</evidence>
<evidence type="ECO:0000256" key="8">
    <source>
        <dbReference type="ARBA" id="ARBA00022833"/>
    </source>
</evidence>
<evidence type="ECO:0000256" key="10">
    <source>
        <dbReference type="ARBA" id="ARBA00022964"/>
    </source>
</evidence>
<dbReference type="InterPro" id="IPR036431">
    <property type="entry name" value="ARID_dom_sf"/>
</dbReference>
<evidence type="ECO:0000256" key="7">
    <source>
        <dbReference type="ARBA" id="ARBA00022771"/>
    </source>
</evidence>
<feature type="region of interest" description="Disordered" evidence="16">
    <location>
        <begin position="1454"/>
        <end position="1502"/>
    </location>
</feature>
<keyword evidence="7 15" id="KW-0863">Zinc-finger</keyword>
<dbReference type="PANTHER" id="PTHR10694">
    <property type="entry name" value="LYSINE-SPECIFIC DEMETHYLASE"/>
    <property type="match status" value="1"/>
</dbReference>
<dbReference type="GO" id="GO:0006355">
    <property type="term" value="P:regulation of DNA-templated transcription"/>
    <property type="evidence" value="ECO:0007669"/>
    <property type="project" value="TreeGrafter"/>
</dbReference>
<comment type="cofactor">
    <cofactor evidence="1">
        <name>Fe(2+)</name>
        <dbReference type="ChEBI" id="CHEBI:29033"/>
    </cofactor>
</comment>
<dbReference type="InterPro" id="IPR004198">
    <property type="entry name" value="Znf_C5HC2"/>
</dbReference>
<dbReference type="InterPro" id="IPR013637">
    <property type="entry name" value="Lys_sp_deMease-like_dom"/>
</dbReference>
<dbReference type="FunFam" id="2.60.120.650:FF:000035">
    <property type="entry name" value="PHD transcription factor Rum1"/>
    <property type="match status" value="1"/>
</dbReference>
<dbReference type="EC" id="1.14.11.67" evidence="4"/>
<dbReference type="Pfam" id="PF02373">
    <property type="entry name" value="JmjC"/>
    <property type="match status" value="1"/>
</dbReference>
<dbReference type="FunFam" id="2.60.120.650:FF:000001">
    <property type="entry name" value="Putative lysine-specific demethylase 5b"/>
    <property type="match status" value="1"/>
</dbReference>
<dbReference type="Gene3D" id="2.60.120.650">
    <property type="entry name" value="Cupin"/>
    <property type="match status" value="1"/>
</dbReference>
<evidence type="ECO:0000259" key="20">
    <source>
        <dbReference type="PROSITE" id="PS51184"/>
    </source>
</evidence>
<dbReference type="InterPro" id="IPR048615">
    <property type="entry name" value="KDM5_C-hel"/>
</dbReference>
<evidence type="ECO:0000256" key="5">
    <source>
        <dbReference type="ARBA" id="ARBA00022723"/>
    </source>
</evidence>
<evidence type="ECO:0000256" key="15">
    <source>
        <dbReference type="PROSITE-ProRule" id="PRU00146"/>
    </source>
</evidence>
<dbReference type="Pfam" id="PF00628">
    <property type="entry name" value="PHD"/>
    <property type="match status" value="1"/>
</dbReference>
<dbReference type="PANTHER" id="PTHR10694:SF43">
    <property type="entry name" value="LYSINE-SPECIFIC DEMETHYLASE 5C"/>
    <property type="match status" value="1"/>
</dbReference>
<dbReference type="PROSITE" id="PS01359">
    <property type="entry name" value="ZF_PHD_1"/>
    <property type="match status" value="2"/>
</dbReference>
<dbReference type="InterPro" id="IPR011011">
    <property type="entry name" value="Znf_FYVE_PHD"/>
</dbReference>
<dbReference type="PROSITE" id="PS51183">
    <property type="entry name" value="JMJN"/>
    <property type="match status" value="1"/>
</dbReference>
<keyword evidence="6" id="KW-0677">Repeat</keyword>
<evidence type="ECO:0000256" key="3">
    <source>
        <dbReference type="ARBA" id="ARBA00006801"/>
    </source>
</evidence>
<evidence type="ECO:0000256" key="9">
    <source>
        <dbReference type="ARBA" id="ARBA00022853"/>
    </source>
</evidence>
<keyword evidence="8" id="KW-0862">Zinc</keyword>
<evidence type="ECO:0000313" key="21">
    <source>
        <dbReference type="Ensembl" id="ENSPKIP00000025256.1"/>
    </source>
</evidence>
<keyword evidence="11" id="KW-0560">Oxidoreductase</keyword>